<dbReference type="Proteomes" id="UP000263486">
    <property type="component" value="Unassembled WGS sequence"/>
</dbReference>
<evidence type="ECO:0000313" key="5">
    <source>
        <dbReference type="Proteomes" id="UP000263486"/>
    </source>
</evidence>
<dbReference type="PANTHER" id="PTHR16222">
    <property type="entry name" value="ADP-RIBOSYLGLYCOHYDROLASE"/>
    <property type="match status" value="1"/>
</dbReference>
<dbReference type="InterPro" id="IPR050792">
    <property type="entry name" value="ADP-ribosylglycohydrolase"/>
</dbReference>
<keyword evidence="3" id="KW-0472">Membrane</keyword>
<comment type="similarity">
    <text evidence="1">Belongs to the ADP-ribosylglycohydrolase family.</text>
</comment>
<dbReference type="InterPro" id="IPR005502">
    <property type="entry name" value="Ribosyl_crysJ1"/>
</dbReference>
<proteinExistence type="inferred from homology"/>
<reference evidence="4 5" key="1">
    <citation type="submission" date="2018-08" db="EMBL/GenBank/DDBJ databases">
        <title>Draft genome sequence of Psychrilyobacter sp. strain SD5 isolated from Black Sea water.</title>
        <authorList>
            <person name="Yadav S."/>
            <person name="Villanueva L."/>
            <person name="Damste J.S.S."/>
        </authorList>
    </citation>
    <scope>NUCLEOTIDE SEQUENCE [LARGE SCALE GENOMIC DNA]</scope>
    <source>
        <strain evidence="4 5">SD5</strain>
    </source>
</reference>
<organism evidence="4 5">
    <name type="scientific">Psychrilyobacter piezotolerans</name>
    <dbReference type="NCBI Taxonomy" id="2293438"/>
    <lineage>
        <taxon>Bacteria</taxon>
        <taxon>Fusobacteriati</taxon>
        <taxon>Fusobacteriota</taxon>
        <taxon>Fusobacteriia</taxon>
        <taxon>Fusobacteriales</taxon>
        <taxon>Fusobacteriaceae</taxon>
        <taxon>Psychrilyobacter</taxon>
    </lineage>
</organism>
<keyword evidence="3" id="KW-0812">Transmembrane</keyword>
<evidence type="ECO:0000313" key="4">
    <source>
        <dbReference type="EMBL" id="REI42253.1"/>
    </source>
</evidence>
<evidence type="ECO:0000256" key="3">
    <source>
        <dbReference type="SAM" id="Phobius"/>
    </source>
</evidence>
<dbReference type="SUPFAM" id="SSF101478">
    <property type="entry name" value="ADP-ribosylglycohydrolase"/>
    <property type="match status" value="1"/>
</dbReference>
<dbReference type="PANTHER" id="PTHR16222:SF24">
    <property type="entry name" value="ADP-RIBOSYLHYDROLASE ARH3"/>
    <property type="match status" value="1"/>
</dbReference>
<sequence length="350" mass="38923">MKRSNEYFRGCLIGGAVSDALGAPIEFMSLEKIKKKFGKNGIKDLVYDKKHKAKITDDTQMTMFTAEGLLRGNVRQNYKGICDPTSVVFHAYLRWFYTQGEKTQNKNFKETEYDGWLIKVEDLHARRSPGYTCISSLVKGVMGDVEKPINNSKGCGGVMRVAPVGLCVREDMVFELACEIAAITHGHPSGYLAAGVFAMVISNIISGMSIIYSINNSLEILKTKKYHEKCLSKIQLAIKLALESKSTEEDIKRIGEGWVAEEAIAISIYCSLLADSNFEKGVSMAANHSGDSDSTGSITGNILGAYLGISSIPKKWTDNVELFYEIVELADDLLICFKDKNEWWKKYPGW</sequence>
<protein>
    <submittedName>
        <fullName evidence="4">ADP-ribosylglycohydrolase family protein</fullName>
    </submittedName>
</protein>
<feature type="transmembrane region" description="Helical" evidence="3">
    <location>
        <begin position="191"/>
        <end position="214"/>
    </location>
</feature>
<comment type="caution">
    <text evidence="4">The sequence shown here is derived from an EMBL/GenBank/DDBJ whole genome shotgun (WGS) entry which is preliminary data.</text>
</comment>
<dbReference type="InterPro" id="IPR036705">
    <property type="entry name" value="Ribosyl_crysJ1_sf"/>
</dbReference>
<name>A0ABX9KJ11_9FUSO</name>
<dbReference type="RefSeq" id="WP_114641631.1">
    <property type="nucleotide sequence ID" value="NZ_JAACIO010000005.1"/>
</dbReference>
<dbReference type="Gene3D" id="1.10.4080.10">
    <property type="entry name" value="ADP-ribosylation/Crystallin J1"/>
    <property type="match status" value="1"/>
</dbReference>
<evidence type="ECO:0000256" key="2">
    <source>
        <dbReference type="ARBA" id="ARBA00022801"/>
    </source>
</evidence>
<dbReference type="Pfam" id="PF03747">
    <property type="entry name" value="ADP_ribosyl_GH"/>
    <property type="match status" value="1"/>
</dbReference>
<keyword evidence="2" id="KW-0378">Hydrolase</keyword>
<evidence type="ECO:0000256" key="1">
    <source>
        <dbReference type="ARBA" id="ARBA00010702"/>
    </source>
</evidence>
<accession>A0ABX9KJ11</accession>
<dbReference type="EMBL" id="QUAJ01000005">
    <property type="protein sequence ID" value="REI42253.1"/>
    <property type="molecule type" value="Genomic_DNA"/>
</dbReference>
<keyword evidence="3" id="KW-1133">Transmembrane helix</keyword>
<keyword evidence="5" id="KW-1185">Reference proteome</keyword>
<gene>
    <name evidence="4" type="ORF">DYH56_04320</name>
</gene>